<dbReference type="GO" id="GO:2001061">
    <property type="term" value="P:D-glycero-D-manno-heptose 7-phosphate biosynthetic process"/>
    <property type="evidence" value="ECO:0007669"/>
    <property type="project" value="UniProtKB-UniPathway"/>
</dbReference>
<dbReference type="AlphaFoldDB" id="A0A3D8IVG9"/>
<evidence type="ECO:0000256" key="5">
    <source>
        <dbReference type="ARBA" id="ARBA00022723"/>
    </source>
</evidence>
<protein>
    <recommendedName>
        <fullName evidence="9">Phosphoheptose isomerase</fullName>
        <ecNumber evidence="9">5.3.1.28</ecNumber>
    </recommendedName>
    <alternativeName>
        <fullName evidence="9">Sedoheptulose 7-phosphate isomerase</fullName>
    </alternativeName>
</protein>
<feature type="domain" description="SIS" evidence="10">
    <location>
        <begin position="29"/>
        <end position="185"/>
    </location>
</feature>
<feature type="binding site" evidence="9">
    <location>
        <begin position="86"/>
        <end position="87"/>
    </location>
    <ligand>
        <name>substrate</name>
    </ligand>
</feature>
<keyword evidence="5 9" id="KW-0479">Metal-binding</keyword>
<dbReference type="HAMAP" id="MF_00067">
    <property type="entry name" value="GmhA"/>
    <property type="match status" value="1"/>
</dbReference>
<dbReference type="GO" id="GO:0008270">
    <property type="term" value="F:zinc ion binding"/>
    <property type="evidence" value="ECO:0007669"/>
    <property type="project" value="UniProtKB-UniRule"/>
</dbReference>
<feature type="binding site" evidence="9">
    <location>
        <begin position="44"/>
        <end position="46"/>
    </location>
    <ligand>
        <name>substrate</name>
    </ligand>
</feature>
<dbReference type="Gene3D" id="3.40.50.10490">
    <property type="entry name" value="Glucose-6-phosphate isomerase like protein, domain 1"/>
    <property type="match status" value="1"/>
</dbReference>
<name>A0A3D8IVG9_9HELI</name>
<comment type="cofactor">
    <cofactor evidence="9">
        <name>Zn(2+)</name>
        <dbReference type="ChEBI" id="CHEBI:29105"/>
    </cofactor>
    <text evidence="9">Binds 1 zinc ion per subunit.</text>
</comment>
<evidence type="ECO:0000256" key="9">
    <source>
        <dbReference type="HAMAP-Rule" id="MF_00067"/>
    </source>
</evidence>
<evidence type="ECO:0000259" key="10">
    <source>
        <dbReference type="PROSITE" id="PS51464"/>
    </source>
</evidence>
<gene>
    <name evidence="9 11" type="primary">gmhA</name>
    <name evidence="11" type="ORF">CQA62_03465</name>
</gene>
<accession>A0A3D8IVG9</accession>
<feature type="binding site" evidence="9">
    <location>
        <position position="164"/>
    </location>
    <ligand>
        <name>substrate</name>
    </ligand>
</feature>
<dbReference type="GO" id="GO:0005975">
    <property type="term" value="P:carbohydrate metabolic process"/>
    <property type="evidence" value="ECO:0007669"/>
    <property type="project" value="UniProtKB-UniRule"/>
</dbReference>
<dbReference type="InterPro" id="IPR035461">
    <property type="entry name" value="GmhA/DiaA"/>
</dbReference>
<keyword evidence="12" id="KW-1185">Reference proteome</keyword>
<dbReference type="GO" id="GO:0005737">
    <property type="term" value="C:cytoplasm"/>
    <property type="evidence" value="ECO:0007669"/>
    <property type="project" value="UniProtKB-SubCell"/>
</dbReference>
<dbReference type="GO" id="GO:0008968">
    <property type="term" value="F:D-sedoheptulose 7-phosphate isomerase activity"/>
    <property type="evidence" value="ECO:0007669"/>
    <property type="project" value="UniProtKB-UniRule"/>
</dbReference>
<comment type="miscellaneous">
    <text evidence="9">The reaction produces a racemic mixture of D-glycero-alpha-D-manno-heptose 7-phosphate and D-glycero-beta-D-manno-heptose 7-phosphate.</text>
</comment>
<reference evidence="11 12" key="1">
    <citation type="submission" date="2018-04" db="EMBL/GenBank/DDBJ databases">
        <title>Novel Campyloabacter and Helicobacter Species and Strains.</title>
        <authorList>
            <person name="Mannion A.J."/>
            <person name="Shen Z."/>
            <person name="Fox J.G."/>
        </authorList>
    </citation>
    <scope>NUCLEOTIDE SEQUENCE [LARGE SCALE GENOMIC DNA]</scope>
    <source>
        <strain evidence="11 12">ATCC 700242</strain>
    </source>
</reference>
<keyword evidence="4 9" id="KW-0963">Cytoplasm</keyword>
<evidence type="ECO:0000313" key="11">
    <source>
        <dbReference type="EMBL" id="RDU69212.1"/>
    </source>
</evidence>
<feature type="binding site" evidence="9">
    <location>
        <position position="53"/>
    </location>
    <ligand>
        <name>Zn(2+)</name>
        <dbReference type="ChEBI" id="CHEBI:29105"/>
    </ligand>
</feature>
<dbReference type="PROSITE" id="PS51464">
    <property type="entry name" value="SIS"/>
    <property type="match status" value="1"/>
</dbReference>
<evidence type="ECO:0000313" key="12">
    <source>
        <dbReference type="Proteomes" id="UP000257067"/>
    </source>
</evidence>
<sequence length="185" mass="20129">MQEFQEHIQVAQLTSEKMGTKIEILAQHCVEVLKSGGKILICGNGGSAADAQHFSAELTGRYKSERMGLPAIALSTDTSALSAIGNDYGFEHVFSRQVQALAKSDDMIFAISTSGNSMNVINALKEGRKRGCHCVGLSGKDGGEMNEWCEPNIIIPSSDTPRIQEMHILIIHYICQKIDEAFSGR</sequence>
<feature type="binding site" evidence="9">
    <location>
        <position position="164"/>
    </location>
    <ligand>
        <name>Zn(2+)</name>
        <dbReference type="ChEBI" id="CHEBI:29105"/>
    </ligand>
</feature>
<dbReference type="CDD" id="cd05006">
    <property type="entry name" value="SIS_GmhA"/>
    <property type="match status" value="1"/>
</dbReference>
<dbReference type="NCBIfam" id="TIGR00441">
    <property type="entry name" value="gmhA"/>
    <property type="match status" value="1"/>
</dbReference>
<dbReference type="PANTHER" id="PTHR30390">
    <property type="entry name" value="SEDOHEPTULOSE 7-PHOSPHATE ISOMERASE / DNAA INITIATOR-ASSOCIATING FACTOR FOR REPLICATION INITIATION"/>
    <property type="match status" value="1"/>
</dbReference>
<evidence type="ECO:0000256" key="3">
    <source>
        <dbReference type="ARBA" id="ARBA00009894"/>
    </source>
</evidence>
<feature type="binding site" evidence="9">
    <location>
        <position position="57"/>
    </location>
    <ligand>
        <name>substrate</name>
    </ligand>
</feature>
<dbReference type="GO" id="GO:0097367">
    <property type="term" value="F:carbohydrate derivative binding"/>
    <property type="evidence" value="ECO:0007669"/>
    <property type="project" value="InterPro"/>
</dbReference>
<feature type="binding site" evidence="9">
    <location>
        <position position="57"/>
    </location>
    <ligand>
        <name>Zn(2+)</name>
        <dbReference type="ChEBI" id="CHEBI:29105"/>
    </ligand>
</feature>
<organism evidence="11 12">
    <name type="scientific">Helicobacter cholecystus</name>
    <dbReference type="NCBI Taxonomy" id="45498"/>
    <lineage>
        <taxon>Bacteria</taxon>
        <taxon>Pseudomonadati</taxon>
        <taxon>Campylobacterota</taxon>
        <taxon>Epsilonproteobacteria</taxon>
        <taxon>Campylobacterales</taxon>
        <taxon>Helicobacteraceae</taxon>
        <taxon>Helicobacter</taxon>
    </lineage>
</organism>
<dbReference type="Pfam" id="PF13580">
    <property type="entry name" value="SIS_2"/>
    <property type="match status" value="1"/>
</dbReference>
<dbReference type="OrthoDB" id="9810929at2"/>
<feature type="binding site" evidence="9">
    <location>
        <position position="172"/>
    </location>
    <ligand>
        <name>Zn(2+)</name>
        <dbReference type="ChEBI" id="CHEBI:29105"/>
    </ligand>
</feature>
<dbReference type="InterPro" id="IPR046348">
    <property type="entry name" value="SIS_dom_sf"/>
</dbReference>
<dbReference type="Proteomes" id="UP000257067">
    <property type="component" value="Unassembled WGS sequence"/>
</dbReference>
<dbReference type="SUPFAM" id="SSF53697">
    <property type="entry name" value="SIS domain"/>
    <property type="match status" value="1"/>
</dbReference>
<evidence type="ECO:0000256" key="2">
    <source>
        <dbReference type="ARBA" id="ARBA00004496"/>
    </source>
</evidence>
<comment type="subcellular location">
    <subcellularLocation>
        <location evidence="2 9">Cytoplasm</location>
    </subcellularLocation>
</comment>
<evidence type="ECO:0000256" key="6">
    <source>
        <dbReference type="ARBA" id="ARBA00022833"/>
    </source>
</evidence>
<feature type="binding site" evidence="9">
    <location>
        <begin position="112"/>
        <end position="114"/>
    </location>
    <ligand>
        <name>substrate</name>
    </ligand>
</feature>
<comment type="function">
    <text evidence="9">Catalyzes the isomerization of sedoheptulose 7-phosphate in D-glycero-D-manno-heptose 7-phosphate.</text>
</comment>
<keyword evidence="7 9" id="KW-0413">Isomerase</keyword>
<keyword evidence="8 9" id="KW-0119">Carbohydrate metabolism</keyword>
<comment type="similarity">
    <text evidence="3 9">Belongs to the SIS family. GmhA subfamily.</text>
</comment>
<evidence type="ECO:0000256" key="7">
    <source>
        <dbReference type="ARBA" id="ARBA00023235"/>
    </source>
</evidence>
<evidence type="ECO:0000256" key="4">
    <source>
        <dbReference type="ARBA" id="ARBA00022490"/>
    </source>
</evidence>
<evidence type="ECO:0000256" key="1">
    <source>
        <dbReference type="ARBA" id="ARBA00000348"/>
    </source>
</evidence>
<dbReference type="PANTHER" id="PTHR30390:SF6">
    <property type="entry name" value="DNAA INITIATOR-ASSOCIATING PROTEIN DIAA"/>
    <property type="match status" value="1"/>
</dbReference>
<dbReference type="UniPathway" id="UPA00041">
    <property type="reaction ID" value="UER00436"/>
</dbReference>
<keyword evidence="6 9" id="KW-0862">Zinc</keyword>
<dbReference type="InterPro" id="IPR001347">
    <property type="entry name" value="SIS_dom"/>
</dbReference>
<comment type="pathway">
    <text evidence="9">Carbohydrate biosynthesis; D-glycero-D-manno-heptose 7-phosphate biosynthesis; D-glycero-alpha-D-manno-heptose 7-phosphate and D-glycero-beta-D-manno-heptose 7-phosphate from sedoheptulose 7-phosphate: step 1/1.</text>
</comment>
<evidence type="ECO:0000256" key="8">
    <source>
        <dbReference type="ARBA" id="ARBA00023277"/>
    </source>
</evidence>
<dbReference type="EC" id="5.3.1.28" evidence="9"/>
<dbReference type="RefSeq" id="WP_104725050.1">
    <property type="nucleotide sequence ID" value="NZ_FZNE01000015.1"/>
</dbReference>
<proteinExistence type="inferred from homology"/>
<comment type="catalytic activity">
    <reaction evidence="1 9">
        <text>2 D-sedoheptulose 7-phosphate = D-glycero-alpha-D-manno-heptose 7-phosphate + D-glycero-beta-D-manno-heptose 7-phosphate</text>
        <dbReference type="Rhea" id="RHEA:27489"/>
        <dbReference type="ChEBI" id="CHEBI:57483"/>
        <dbReference type="ChEBI" id="CHEBI:60203"/>
        <dbReference type="ChEBI" id="CHEBI:60204"/>
        <dbReference type="EC" id="5.3.1.28"/>
    </reaction>
</comment>
<comment type="caution">
    <text evidence="11">The sequence shown here is derived from an EMBL/GenBank/DDBJ whole genome shotgun (WGS) entry which is preliminary data.</text>
</comment>
<dbReference type="EMBL" id="NXLU01000003">
    <property type="protein sequence ID" value="RDU69212.1"/>
    <property type="molecule type" value="Genomic_DNA"/>
</dbReference>
<dbReference type="InterPro" id="IPR050099">
    <property type="entry name" value="SIS_GmhA/DiaA_subfam"/>
</dbReference>
<feature type="binding site" evidence="9">
    <location>
        <position position="117"/>
    </location>
    <ligand>
        <name>substrate</name>
    </ligand>
</feature>
<dbReference type="InterPro" id="IPR004515">
    <property type="entry name" value="Phosphoheptose_Isoase"/>
</dbReference>